<feature type="compositionally biased region" description="Low complexity" evidence="1">
    <location>
        <begin position="66"/>
        <end position="87"/>
    </location>
</feature>
<reference evidence="2 3" key="1">
    <citation type="journal article" date="2018" name="Genome Announc.">
        <title>Complete genomes of two Megasphaera elsdenii strains, NCIMB 702410 and ATCC 25940.</title>
        <authorList>
            <person name="Hatmaker E.A."/>
            <person name="O'Dell K."/>
            <person name="Riley L.A."/>
            <person name="Klingeman D.M."/>
            <person name="Guss A.M."/>
        </authorList>
    </citation>
    <scope>NUCLEOTIDE SEQUENCE [LARGE SCALE GENOMIC DNA]</scope>
    <source>
        <strain evidence="2 3">NCIMB702410</strain>
    </source>
</reference>
<gene>
    <name evidence="2" type="ORF">C6Y28_01785</name>
</gene>
<dbReference type="RefSeq" id="WP_027895546.1">
    <property type="nucleotide sequence ID" value="NZ_CP027569.1"/>
</dbReference>
<proteinExistence type="predicted"/>
<evidence type="ECO:0000313" key="3">
    <source>
        <dbReference type="Proteomes" id="UP000238358"/>
    </source>
</evidence>
<accession>A0A2S0M4U4</accession>
<feature type="compositionally biased region" description="Basic residues" evidence="1">
    <location>
        <begin position="30"/>
        <end position="42"/>
    </location>
</feature>
<dbReference type="AlphaFoldDB" id="A0A2S0M4U4"/>
<sequence length="132" mass="14713">MDMLWLIVAFVLMAALPDILRRRRHYAKRKGPIPIPPRRKPAPARTPAPAESAEEADREVSMTETAAPAQAPSVPAAMPARPAAVSPVSVPQRVRPAAWSQLTPQARELYAGFVWSEIWQEPLAHRQRLIKK</sequence>
<protein>
    <submittedName>
        <fullName evidence="2">Uncharacterized protein</fullName>
    </submittedName>
</protein>
<organism evidence="2 3">
    <name type="scientific">Megasphaera elsdenii</name>
    <dbReference type="NCBI Taxonomy" id="907"/>
    <lineage>
        <taxon>Bacteria</taxon>
        <taxon>Bacillati</taxon>
        <taxon>Bacillota</taxon>
        <taxon>Negativicutes</taxon>
        <taxon>Veillonellales</taxon>
        <taxon>Veillonellaceae</taxon>
        <taxon>Megasphaera</taxon>
    </lineage>
</organism>
<dbReference type="EMBL" id="CP027569">
    <property type="protein sequence ID" value="AVO26451.1"/>
    <property type="molecule type" value="Genomic_DNA"/>
</dbReference>
<dbReference type="OrthoDB" id="1625748at2"/>
<feature type="region of interest" description="Disordered" evidence="1">
    <location>
        <begin position="30"/>
        <end position="87"/>
    </location>
</feature>
<dbReference type="Proteomes" id="UP000238358">
    <property type="component" value="Chromosome"/>
</dbReference>
<name>A0A2S0M4U4_MEGEL</name>
<evidence type="ECO:0000313" key="2">
    <source>
        <dbReference type="EMBL" id="AVO26451.1"/>
    </source>
</evidence>
<evidence type="ECO:0000256" key="1">
    <source>
        <dbReference type="SAM" id="MobiDB-lite"/>
    </source>
</evidence>